<keyword evidence="1" id="KW-1133">Transmembrane helix</keyword>
<feature type="transmembrane region" description="Helical" evidence="1">
    <location>
        <begin position="37"/>
        <end position="55"/>
    </location>
</feature>
<name>A0A3D9HVQ4_9BACL</name>
<proteinExistence type="predicted"/>
<dbReference type="RefSeq" id="WP_115995570.1">
    <property type="nucleotide sequence ID" value="NZ_QRDY01000028.1"/>
</dbReference>
<keyword evidence="3" id="KW-1185">Reference proteome</keyword>
<evidence type="ECO:0000256" key="1">
    <source>
        <dbReference type="SAM" id="Phobius"/>
    </source>
</evidence>
<dbReference type="AlphaFoldDB" id="A0A3D9HVQ4"/>
<accession>A0A3D9HVQ4</accession>
<keyword evidence="1" id="KW-0812">Transmembrane</keyword>
<dbReference type="Proteomes" id="UP000256869">
    <property type="component" value="Unassembled WGS sequence"/>
</dbReference>
<feature type="transmembrane region" description="Helical" evidence="1">
    <location>
        <begin position="94"/>
        <end position="112"/>
    </location>
</feature>
<organism evidence="2 3">
    <name type="scientific">Cohnella lupini</name>
    <dbReference type="NCBI Taxonomy" id="1294267"/>
    <lineage>
        <taxon>Bacteria</taxon>
        <taxon>Bacillati</taxon>
        <taxon>Bacillota</taxon>
        <taxon>Bacilli</taxon>
        <taxon>Bacillales</taxon>
        <taxon>Paenibacillaceae</taxon>
        <taxon>Cohnella</taxon>
    </lineage>
</organism>
<feature type="transmembrane region" description="Helical" evidence="1">
    <location>
        <begin position="67"/>
        <end position="88"/>
    </location>
</feature>
<dbReference type="InterPro" id="IPR025441">
    <property type="entry name" value="DUF4181"/>
</dbReference>
<keyword evidence="1" id="KW-0472">Membrane</keyword>
<evidence type="ECO:0000313" key="3">
    <source>
        <dbReference type="Proteomes" id="UP000256869"/>
    </source>
</evidence>
<dbReference type="EMBL" id="QRDY01000028">
    <property type="protein sequence ID" value="RED52986.1"/>
    <property type="molecule type" value="Genomic_DNA"/>
</dbReference>
<gene>
    <name evidence="2" type="ORF">DFP95_12845</name>
</gene>
<comment type="caution">
    <text evidence="2">The sequence shown here is derived from an EMBL/GenBank/DDBJ whole genome shotgun (WGS) entry which is preliminary data.</text>
</comment>
<reference evidence="2 3" key="1">
    <citation type="submission" date="2018-07" db="EMBL/GenBank/DDBJ databases">
        <title>Genomic Encyclopedia of Type Strains, Phase III (KMG-III): the genomes of soil and plant-associated and newly described type strains.</title>
        <authorList>
            <person name="Whitman W."/>
        </authorList>
    </citation>
    <scope>NUCLEOTIDE SEQUENCE [LARGE SCALE GENOMIC DNA]</scope>
    <source>
        <strain evidence="2 3">CECT 8236</strain>
    </source>
</reference>
<dbReference type="Pfam" id="PF13789">
    <property type="entry name" value="DUF4181"/>
    <property type="match status" value="1"/>
</dbReference>
<protein>
    <submittedName>
        <fullName evidence="2">Uncharacterized protein DUF4181</fullName>
    </submittedName>
</protein>
<sequence>MAFSLLLIFLVLINMILKKYIVPGESQSISDTNGKNINRWVKGFLALIAICIYFFALKTTDYNATKWFWLIVFLVAIGFQAFMEWKYLKDSKEYIISLILLALGLIYICIFIF</sequence>
<dbReference type="OrthoDB" id="2626526at2"/>
<evidence type="ECO:0000313" key="2">
    <source>
        <dbReference type="EMBL" id="RED52986.1"/>
    </source>
</evidence>